<feature type="chain" id="PRO_5028340685" evidence="2">
    <location>
        <begin position="19"/>
        <end position="241"/>
    </location>
</feature>
<gene>
    <name evidence="4" type="primary">LOC108076312</name>
</gene>
<evidence type="ECO:0000256" key="2">
    <source>
        <dbReference type="SAM" id="SignalP"/>
    </source>
</evidence>
<feature type="signal peptide" evidence="2">
    <location>
        <begin position="1"/>
        <end position="18"/>
    </location>
</feature>
<accession>A0A6P4I8W4</accession>
<feature type="region of interest" description="Disordered" evidence="1">
    <location>
        <begin position="73"/>
        <end position="99"/>
    </location>
</feature>
<sequence length="241" mass="27823">MIYLIFHFIIIFLTIAAAASNSKAGNYHTPVKGIVNDLIENWEPPFAYLKSRGYLAEDLPSAPELQDFQQQLQENSDQELPLEKDSKRNLGKKKKCDSRNVRLSDEPKDMNLKDMFRDLFSSKKSSVSEDLKAKLNVDWDMNALKYSAQESAKKYVKGYKAPVEQADQDEETILKKPRAQVNLLKKPSAQDLHFKEPQAQELLLQPSLPFDNPSDWPNVWKSPLMRRKKMVSKQENQGKYF</sequence>
<protein>
    <submittedName>
        <fullName evidence="4">Uncharacterized protein</fullName>
    </submittedName>
</protein>
<reference evidence="3" key="1">
    <citation type="submission" date="2025-05" db="UniProtKB">
        <authorList>
            <consortium name="RefSeq"/>
        </authorList>
    </citation>
    <scope>NUCLEOTIDE SEQUENCE [LARGE SCALE GENOMIC DNA]</scope>
    <source>
        <strain evidence="3">14028-0561.14</strain>
    </source>
</reference>
<organism evidence="3 4">
    <name type="scientific">Drosophila kikkawai</name>
    <name type="common">Fruit fly</name>
    <dbReference type="NCBI Taxonomy" id="30033"/>
    <lineage>
        <taxon>Eukaryota</taxon>
        <taxon>Metazoa</taxon>
        <taxon>Ecdysozoa</taxon>
        <taxon>Arthropoda</taxon>
        <taxon>Hexapoda</taxon>
        <taxon>Insecta</taxon>
        <taxon>Pterygota</taxon>
        <taxon>Neoptera</taxon>
        <taxon>Endopterygota</taxon>
        <taxon>Diptera</taxon>
        <taxon>Brachycera</taxon>
        <taxon>Muscomorpha</taxon>
        <taxon>Ephydroidea</taxon>
        <taxon>Drosophilidae</taxon>
        <taxon>Drosophila</taxon>
        <taxon>Sophophora</taxon>
    </lineage>
</organism>
<proteinExistence type="predicted"/>
<evidence type="ECO:0000256" key="1">
    <source>
        <dbReference type="SAM" id="MobiDB-lite"/>
    </source>
</evidence>
<dbReference type="GeneID" id="108076312"/>
<dbReference type="OrthoDB" id="8068593at2759"/>
<evidence type="ECO:0000313" key="4">
    <source>
        <dbReference type="RefSeq" id="XP_017024580.1"/>
    </source>
</evidence>
<name>A0A6P4I8W4_DROKI</name>
<evidence type="ECO:0000313" key="3">
    <source>
        <dbReference type="Proteomes" id="UP001652661"/>
    </source>
</evidence>
<dbReference type="AlphaFoldDB" id="A0A6P4I8W4"/>
<reference evidence="4" key="2">
    <citation type="submission" date="2025-08" db="UniProtKB">
        <authorList>
            <consortium name="RefSeq"/>
        </authorList>
    </citation>
    <scope>IDENTIFICATION</scope>
    <source>
        <strain evidence="4">14028-0561.14</strain>
        <tissue evidence="4">Whole fly</tissue>
    </source>
</reference>
<dbReference type="RefSeq" id="XP_017024580.1">
    <property type="nucleotide sequence ID" value="XM_017169091.3"/>
</dbReference>
<keyword evidence="3" id="KW-1185">Reference proteome</keyword>
<dbReference type="Proteomes" id="UP001652661">
    <property type="component" value="Chromosome 2R"/>
</dbReference>
<keyword evidence="2" id="KW-0732">Signal</keyword>